<dbReference type="SUPFAM" id="SSF55486">
    <property type="entry name" value="Metalloproteases ('zincins'), catalytic domain"/>
    <property type="match status" value="1"/>
</dbReference>
<evidence type="ECO:0000313" key="15">
    <source>
        <dbReference type="EMBL" id="KAF7349130.1"/>
    </source>
</evidence>
<dbReference type="GO" id="GO:0008270">
    <property type="term" value="F:zinc ion binding"/>
    <property type="evidence" value="ECO:0007669"/>
    <property type="project" value="InterPro"/>
</dbReference>
<dbReference type="PANTHER" id="PTHR33478">
    <property type="entry name" value="EXTRACELLULAR METALLOPROTEINASE MEP"/>
    <property type="match status" value="1"/>
</dbReference>
<dbReference type="GO" id="GO:0005615">
    <property type="term" value="C:extracellular space"/>
    <property type="evidence" value="ECO:0007669"/>
    <property type="project" value="InterPro"/>
</dbReference>
<dbReference type="PANTHER" id="PTHR33478:SF1">
    <property type="entry name" value="EXTRACELLULAR METALLOPROTEINASE MEP"/>
    <property type="match status" value="1"/>
</dbReference>
<dbReference type="CDD" id="cd09596">
    <property type="entry name" value="M36"/>
    <property type="match status" value="1"/>
</dbReference>
<name>A0A8H6XZM6_9AGAR</name>
<evidence type="ECO:0000256" key="1">
    <source>
        <dbReference type="ARBA" id="ARBA00004613"/>
    </source>
</evidence>
<dbReference type="Pfam" id="PF02128">
    <property type="entry name" value="Peptidase_M36"/>
    <property type="match status" value="1"/>
</dbReference>
<dbReference type="Proteomes" id="UP000620124">
    <property type="component" value="Unassembled WGS sequence"/>
</dbReference>
<comment type="similarity">
    <text evidence="2 13">Belongs to the peptidase M36 family.</text>
</comment>
<dbReference type="OrthoDB" id="3227768at2759"/>
<dbReference type="EMBL" id="JACAZI010000011">
    <property type="protein sequence ID" value="KAF7349130.1"/>
    <property type="molecule type" value="Genomic_DNA"/>
</dbReference>
<keyword evidence="10 13" id="KW-0865">Zymogen</keyword>
<comment type="subcellular location">
    <subcellularLocation>
        <location evidence="1 13">Secreted</location>
    </subcellularLocation>
</comment>
<accession>A0A8H6XZM6</accession>
<feature type="signal peptide" evidence="13">
    <location>
        <begin position="1"/>
        <end position="23"/>
    </location>
</feature>
<organism evidence="15 16">
    <name type="scientific">Mycena venus</name>
    <dbReference type="NCBI Taxonomy" id="2733690"/>
    <lineage>
        <taxon>Eukaryota</taxon>
        <taxon>Fungi</taxon>
        <taxon>Dikarya</taxon>
        <taxon>Basidiomycota</taxon>
        <taxon>Agaricomycotina</taxon>
        <taxon>Agaricomycetes</taxon>
        <taxon>Agaricomycetidae</taxon>
        <taxon>Agaricales</taxon>
        <taxon>Marasmiineae</taxon>
        <taxon>Mycenaceae</taxon>
        <taxon>Mycena</taxon>
    </lineage>
</organism>
<keyword evidence="8 12" id="KW-0862">Zinc</keyword>
<comment type="caution">
    <text evidence="15">The sequence shown here is derived from an EMBL/GenBank/DDBJ whole genome shotgun (WGS) entry which is preliminary data.</text>
</comment>
<feature type="domain" description="FTP" evidence="14">
    <location>
        <begin position="95"/>
        <end position="129"/>
    </location>
</feature>
<evidence type="ECO:0000256" key="5">
    <source>
        <dbReference type="ARBA" id="ARBA00022723"/>
    </source>
</evidence>
<dbReference type="GO" id="GO:0006508">
    <property type="term" value="P:proteolysis"/>
    <property type="evidence" value="ECO:0007669"/>
    <property type="project" value="UniProtKB-KW"/>
</dbReference>
<dbReference type="Gene3D" id="3.10.170.10">
    <property type="match status" value="1"/>
</dbReference>
<dbReference type="EC" id="3.4.24.-" evidence="13"/>
<feature type="active site" evidence="11">
    <location>
        <position position="393"/>
    </location>
</feature>
<dbReference type="InterPro" id="IPR050371">
    <property type="entry name" value="Fungal_virulence_M36"/>
</dbReference>
<evidence type="ECO:0000313" key="16">
    <source>
        <dbReference type="Proteomes" id="UP000620124"/>
    </source>
</evidence>
<evidence type="ECO:0000256" key="10">
    <source>
        <dbReference type="ARBA" id="ARBA00023145"/>
    </source>
</evidence>
<keyword evidence="16" id="KW-1185">Reference proteome</keyword>
<evidence type="ECO:0000256" key="8">
    <source>
        <dbReference type="ARBA" id="ARBA00022833"/>
    </source>
</evidence>
<evidence type="ECO:0000256" key="4">
    <source>
        <dbReference type="ARBA" id="ARBA00022670"/>
    </source>
</evidence>
<dbReference type="AlphaFoldDB" id="A0A8H6XZM6"/>
<dbReference type="InterPro" id="IPR011096">
    <property type="entry name" value="FTP_domain"/>
</dbReference>
<feature type="binding site" evidence="12">
    <location>
        <position position="421"/>
    </location>
    <ligand>
        <name>Zn(2+)</name>
        <dbReference type="ChEBI" id="CHEBI:29105"/>
        <note>catalytic</note>
    </ligand>
</feature>
<keyword evidence="9 13" id="KW-0482">Metalloprotease</keyword>
<keyword evidence="6 13" id="KW-0732">Signal</keyword>
<protein>
    <recommendedName>
        <fullName evidence="13">Extracellular metalloproteinase</fullName>
        <ecNumber evidence="13">3.4.24.-</ecNumber>
    </recommendedName>
    <alternativeName>
        <fullName evidence="13">Fungalysin</fullName>
    </alternativeName>
</protein>
<keyword evidence="5 12" id="KW-0479">Metal-binding</keyword>
<evidence type="ECO:0000259" key="14">
    <source>
        <dbReference type="Pfam" id="PF07504"/>
    </source>
</evidence>
<dbReference type="GO" id="GO:0004222">
    <property type="term" value="F:metalloendopeptidase activity"/>
    <property type="evidence" value="ECO:0007669"/>
    <property type="project" value="InterPro"/>
</dbReference>
<keyword evidence="3 13" id="KW-0964">Secreted</keyword>
<comment type="cofactor">
    <cofactor evidence="12">
        <name>Zn(2+)</name>
        <dbReference type="ChEBI" id="CHEBI:29105"/>
    </cofactor>
    <text evidence="12">Binds 1 zinc ion per subunit.</text>
</comment>
<evidence type="ECO:0000256" key="12">
    <source>
        <dbReference type="PIRSR" id="PIRSR601842-2"/>
    </source>
</evidence>
<sequence length="586" mass="62604">MVAFNKFFASVFLAIVYASSGLAAPWPASLKHVTNRLRIVGRGLQLNTFHPESTYQKREDVSLEDRTIAFLESHLDLPAGAVTFKSGFAGEVSDHAFVRQTIDGIPIGNAVANVAFNKDNKVVAVGSSFVPTTNVSPSTPTISLEDAIAAAEDALDGKLNDHPPTLEFLALEDGSVRLTHVMQIQNEETNAWLEAFVDAHTAEVLSVTDFVSKASYLVLPIQKEILTQGFETLTNPQDTLASPDGWHSDGTTTTTTTAGNNAISFKGAQTAVTTQSAAGLVFNFPQNAATAPTTTANVDAARVNAFYIVNTIHDLSYRYGFTEAAFNFQNNNFGKGGAGNDRVTISVQNSAGIDNADFSTPPDGQSGAMRMFLWDLTNPERDGALENDIVTHENTHGITNRMTGGGTGRCLQTTEAGGMGEGWSDAMADWNEKTSSAVPDYVLGQYVINDAAGIRSHPYSTSATTNPLRYSSLRTLTEVHDIGEVWANILHNVYASLVAAHGWSATARTNPAGTEGNIVFLHLFIDALALQPCNPTFLTARTAWIQADTNRYAGANTCTLWRAFASRGLGTDAANHVDGTSVPAGC</sequence>
<dbReference type="InterPro" id="IPR027268">
    <property type="entry name" value="Peptidase_M4/M1_CTD_sf"/>
</dbReference>
<dbReference type="Gene3D" id="1.10.390.10">
    <property type="entry name" value="Neutral Protease Domain 2"/>
    <property type="match status" value="1"/>
</dbReference>
<evidence type="ECO:0000256" key="2">
    <source>
        <dbReference type="ARBA" id="ARBA00006006"/>
    </source>
</evidence>
<reference evidence="15" key="1">
    <citation type="submission" date="2020-05" db="EMBL/GenBank/DDBJ databases">
        <title>Mycena genomes resolve the evolution of fungal bioluminescence.</title>
        <authorList>
            <person name="Tsai I.J."/>
        </authorList>
    </citation>
    <scope>NUCLEOTIDE SEQUENCE</scope>
    <source>
        <strain evidence="15">CCC161011</strain>
    </source>
</reference>
<keyword evidence="7 13" id="KW-0378">Hydrolase</keyword>
<gene>
    <name evidence="15" type="ORF">MVEN_01435200</name>
</gene>
<feature type="chain" id="PRO_5034527628" description="Extracellular metalloproteinase" evidence="13">
    <location>
        <begin position="24"/>
        <end position="586"/>
    </location>
</feature>
<proteinExistence type="inferred from homology"/>
<feature type="binding site" evidence="12">
    <location>
        <position position="396"/>
    </location>
    <ligand>
        <name>Zn(2+)</name>
        <dbReference type="ChEBI" id="CHEBI:29105"/>
        <note>catalytic</note>
    </ligand>
</feature>
<evidence type="ECO:0000256" key="11">
    <source>
        <dbReference type="PIRSR" id="PIRSR601842-1"/>
    </source>
</evidence>
<dbReference type="Pfam" id="PF07504">
    <property type="entry name" value="FTP"/>
    <property type="match status" value="1"/>
</dbReference>
<dbReference type="InterPro" id="IPR001842">
    <property type="entry name" value="Peptidase_M36"/>
</dbReference>
<evidence type="ECO:0000256" key="7">
    <source>
        <dbReference type="ARBA" id="ARBA00022801"/>
    </source>
</evidence>
<evidence type="ECO:0000256" key="13">
    <source>
        <dbReference type="RuleBase" id="RU364017"/>
    </source>
</evidence>
<keyword evidence="4 13" id="KW-0645">Protease</keyword>
<evidence type="ECO:0000256" key="3">
    <source>
        <dbReference type="ARBA" id="ARBA00022525"/>
    </source>
</evidence>
<evidence type="ECO:0000256" key="6">
    <source>
        <dbReference type="ARBA" id="ARBA00022729"/>
    </source>
</evidence>
<dbReference type="PRINTS" id="PR00999">
    <property type="entry name" value="FUNGALYSIN"/>
</dbReference>
<feature type="binding site" evidence="12">
    <location>
        <position position="392"/>
    </location>
    <ligand>
        <name>Zn(2+)</name>
        <dbReference type="ChEBI" id="CHEBI:29105"/>
        <note>catalytic</note>
    </ligand>
</feature>
<evidence type="ECO:0000256" key="9">
    <source>
        <dbReference type="ARBA" id="ARBA00023049"/>
    </source>
</evidence>